<dbReference type="InterPro" id="IPR016135">
    <property type="entry name" value="UBQ-conjugating_enzyme/RWD"/>
</dbReference>
<dbReference type="AlphaFoldDB" id="A0A8J1XUH9"/>
<dbReference type="PROSITE" id="PS50127">
    <property type="entry name" value="UBC_2"/>
    <property type="match status" value="1"/>
</dbReference>
<name>A0A8J1XUH9_OWEFU</name>
<evidence type="ECO:0000313" key="1">
    <source>
        <dbReference type="EMBL" id="CAH1796802.1"/>
    </source>
</evidence>
<proteinExistence type="predicted"/>
<dbReference type="SUPFAM" id="SSF54495">
    <property type="entry name" value="UBC-like"/>
    <property type="match status" value="1"/>
</dbReference>
<evidence type="ECO:0000313" key="2">
    <source>
        <dbReference type="Proteomes" id="UP000749559"/>
    </source>
</evidence>
<dbReference type="SMART" id="SM00212">
    <property type="entry name" value="UBCc"/>
    <property type="match status" value="1"/>
</dbReference>
<accession>A0A8J1XUH9</accession>
<dbReference type="Pfam" id="PF00179">
    <property type="entry name" value="UQ_con"/>
    <property type="match status" value="1"/>
</dbReference>
<dbReference type="OrthoDB" id="109543at2759"/>
<gene>
    <name evidence="1" type="ORF">OFUS_LOCUS21173</name>
</gene>
<keyword evidence="2" id="KW-1185">Reference proteome</keyword>
<dbReference type="InterPro" id="IPR000608">
    <property type="entry name" value="UBC"/>
</dbReference>
<dbReference type="CDD" id="cd23802">
    <property type="entry name" value="UBCc_UBE2Q"/>
    <property type="match status" value="1"/>
</dbReference>
<reference evidence="1" key="1">
    <citation type="submission" date="2022-03" db="EMBL/GenBank/DDBJ databases">
        <authorList>
            <person name="Martin C."/>
        </authorList>
    </citation>
    <scope>NUCLEOTIDE SEQUENCE</scope>
</reference>
<dbReference type="Proteomes" id="UP000749559">
    <property type="component" value="Unassembled WGS sequence"/>
</dbReference>
<protein>
    <submittedName>
        <fullName evidence="1">Uncharacterized protein</fullName>
    </submittedName>
</protein>
<comment type="caution">
    <text evidence="1">The sequence shown here is derived from an EMBL/GenBank/DDBJ whole genome shotgun (WGS) entry which is preliminary data.</text>
</comment>
<dbReference type="Gene3D" id="3.10.110.10">
    <property type="entry name" value="Ubiquitin Conjugating Enzyme"/>
    <property type="match status" value="1"/>
</dbReference>
<sequence>MACLVALKQDIKILETTFPRNHDRFQILSASLDEIACQFIGKNGEKFVIHANITDTYPQTAPIWFAESEDVTVTNAIAQLCETSAENYNILKQFRMLICAMCGFHNVSEPQEISALEDAIAAKGMCAMLPGQRNDTSDEEEDEDDFHYDMEEDITDHKAKEEYNGIDDQNMKTLERLKQHQRQDYLQGSVAGSVQASDRLMKELKDIYKSDSYRKEHQEGAGDIGGSKGCYSVDLVNDSLYEWNVKFYKDAIDSDSPLHSDLIKLKQQENRDYILLNITFMETFPFDPPFVRVITPVLNGGYVLGGGAICMELLTKQGWSSAYSVESVILQITATLVKGKARITFGATKSQYSLARAKQSFKSLVQIHEKNGWFTPPKEDG</sequence>
<organism evidence="1 2">
    <name type="scientific">Owenia fusiformis</name>
    <name type="common">Polychaete worm</name>
    <dbReference type="NCBI Taxonomy" id="6347"/>
    <lineage>
        <taxon>Eukaryota</taxon>
        <taxon>Metazoa</taxon>
        <taxon>Spiralia</taxon>
        <taxon>Lophotrochozoa</taxon>
        <taxon>Annelida</taxon>
        <taxon>Polychaeta</taxon>
        <taxon>Sedentaria</taxon>
        <taxon>Canalipalpata</taxon>
        <taxon>Sabellida</taxon>
        <taxon>Oweniida</taxon>
        <taxon>Oweniidae</taxon>
        <taxon>Owenia</taxon>
    </lineage>
</organism>
<dbReference type="EMBL" id="CAIIXF020000010">
    <property type="protein sequence ID" value="CAH1796802.1"/>
    <property type="molecule type" value="Genomic_DNA"/>
</dbReference>